<evidence type="ECO:0008006" key="4">
    <source>
        <dbReference type="Google" id="ProtNLM"/>
    </source>
</evidence>
<keyword evidence="3" id="KW-1185">Reference proteome</keyword>
<evidence type="ECO:0000256" key="1">
    <source>
        <dbReference type="SAM" id="Phobius"/>
    </source>
</evidence>
<accession>A0ABV3FL38</accession>
<dbReference type="EMBL" id="JBFAKC010000001">
    <property type="protein sequence ID" value="MEV0706132.1"/>
    <property type="molecule type" value="Genomic_DNA"/>
</dbReference>
<proteinExistence type="predicted"/>
<gene>
    <name evidence="2" type="ORF">AB0I48_01050</name>
</gene>
<dbReference type="RefSeq" id="WP_109523901.1">
    <property type="nucleotide sequence ID" value="NZ_JBEXKW010000050.1"/>
</dbReference>
<feature type="transmembrane region" description="Helical" evidence="1">
    <location>
        <begin position="51"/>
        <end position="69"/>
    </location>
</feature>
<evidence type="ECO:0000313" key="2">
    <source>
        <dbReference type="EMBL" id="MEV0706132.1"/>
    </source>
</evidence>
<keyword evidence="1" id="KW-0812">Transmembrane</keyword>
<evidence type="ECO:0000313" key="3">
    <source>
        <dbReference type="Proteomes" id="UP001551695"/>
    </source>
</evidence>
<protein>
    <recommendedName>
        <fullName evidence="4">DUF1049 domain-containing protein</fullName>
    </recommendedName>
</protein>
<organism evidence="2 3">
    <name type="scientific">Nocardia aurea</name>
    <dbReference type="NCBI Taxonomy" id="2144174"/>
    <lineage>
        <taxon>Bacteria</taxon>
        <taxon>Bacillati</taxon>
        <taxon>Actinomycetota</taxon>
        <taxon>Actinomycetes</taxon>
        <taxon>Mycobacteriales</taxon>
        <taxon>Nocardiaceae</taxon>
        <taxon>Nocardia</taxon>
    </lineage>
</organism>
<keyword evidence="1" id="KW-0472">Membrane</keyword>
<keyword evidence="1" id="KW-1133">Transmembrane helix</keyword>
<reference evidence="2 3" key="1">
    <citation type="submission" date="2024-06" db="EMBL/GenBank/DDBJ databases">
        <title>The Natural Products Discovery Center: Release of the First 8490 Sequenced Strains for Exploring Actinobacteria Biosynthetic Diversity.</title>
        <authorList>
            <person name="Kalkreuter E."/>
            <person name="Kautsar S.A."/>
            <person name="Yang D."/>
            <person name="Bader C.D."/>
            <person name="Teijaro C.N."/>
            <person name="Fluegel L."/>
            <person name="Davis C.M."/>
            <person name="Simpson J.R."/>
            <person name="Lauterbach L."/>
            <person name="Steele A.D."/>
            <person name="Gui C."/>
            <person name="Meng S."/>
            <person name="Li G."/>
            <person name="Viehrig K."/>
            <person name="Ye F."/>
            <person name="Su P."/>
            <person name="Kiefer A.F."/>
            <person name="Nichols A."/>
            <person name="Cepeda A.J."/>
            <person name="Yan W."/>
            <person name="Fan B."/>
            <person name="Jiang Y."/>
            <person name="Adhikari A."/>
            <person name="Zheng C.-J."/>
            <person name="Schuster L."/>
            <person name="Cowan T.M."/>
            <person name="Smanski M.J."/>
            <person name="Chevrette M.G."/>
            <person name="De Carvalho L.P.S."/>
            <person name="Shen B."/>
        </authorList>
    </citation>
    <scope>NUCLEOTIDE SEQUENCE [LARGE SCALE GENOMIC DNA]</scope>
    <source>
        <strain evidence="2 3">NPDC050403</strain>
    </source>
</reference>
<sequence>MAETKKRSLFSRISPTQWLALGLTVLAVIFVVENRAKVSIEILLVSITSPMWLILLVMFLLGWAAGLLTRRRSST</sequence>
<name>A0ABV3FL38_9NOCA</name>
<comment type="caution">
    <text evidence="2">The sequence shown here is derived from an EMBL/GenBank/DDBJ whole genome shotgun (WGS) entry which is preliminary data.</text>
</comment>
<dbReference type="Proteomes" id="UP001551695">
    <property type="component" value="Unassembled WGS sequence"/>
</dbReference>